<dbReference type="InterPro" id="IPR036397">
    <property type="entry name" value="RNaseH_sf"/>
</dbReference>
<dbReference type="Gene3D" id="3.30.420.10">
    <property type="entry name" value="Ribonuclease H-like superfamily/Ribonuclease H"/>
    <property type="match status" value="1"/>
</dbReference>
<dbReference type="CDD" id="cd06222">
    <property type="entry name" value="RNase_H_like"/>
    <property type="match status" value="1"/>
</dbReference>
<keyword evidence="4" id="KW-1185">Reference proteome</keyword>
<evidence type="ECO:0000313" key="3">
    <source>
        <dbReference type="EMBL" id="KAK1685961.1"/>
    </source>
</evidence>
<dbReference type="PANTHER" id="PTHR34146:SF8">
    <property type="entry name" value="RNASE H TYPE-1 DOMAIN-CONTAINING PROTEIN"/>
    <property type="match status" value="1"/>
</dbReference>
<organism evidence="3 4">
    <name type="scientific">Lolium multiflorum</name>
    <name type="common">Italian ryegrass</name>
    <name type="synonym">Lolium perenne subsp. multiflorum</name>
    <dbReference type="NCBI Taxonomy" id="4521"/>
    <lineage>
        <taxon>Eukaryota</taxon>
        <taxon>Viridiplantae</taxon>
        <taxon>Streptophyta</taxon>
        <taxon>Embryophyta</taxon>
        <taxon>Tracheophyta</taxon>
        <taxon>Spermatophyta</taxon>
        <taxon>Magnoliopsida</taxon>
        <taxon>Liliopsida</taxon>
        <taxon>Poales</taxon>
        <taxon>Poaceae</taxon>
        <taxon>BOP clade</taxon>
        <taxon>Pooideae</taxon>
        <taxon>Poodae</taxon>
        <taxon>Poeae</taxon>
        <taxon>Poeae Chloroplast Group 2 (Poeae type)</taxon>
        <taxon>Loliodinae</taxon>
        <taxon>Loliinae</taxon>
        <taxon>Lolium</taxon>
    </lineage>
</organism>
<dbReference type="Proteomes" id="UP001231189">
    <property type="component" value="Unassembled WGS sequence"/>
</dbReference>
<evidence type="ECO:0008006" key="5">
    <source>
        <dbReference type="Google" id="ProtNLM"/>
    </source>
</evidence>
<dbReference type="InterPro" id="IPR002156">
    <property type="entry name" value="RNaseH_domain"/>
</dbReference>
<gene>
    <name evidence="3" type="ORF">QYE76_046809</name>
</gene>
<dbReference type="InterPro" id="IPR012337">
    <property type="entry name" value="RNaseH-like_sf"/>
</dbReference>
<name>A0AAD8TQN9_LOLMU</name>
<dbReference type="PANTHER" id="PTHR34146">
    <property type="entry name" value="POLYNUCLEOTIDYL TRANSFERASE, RIBONUCLEASE H-LIKE SUPERFAMILY PROTEIN-RELATED"/>
    <property type="match status" value="1"/>
</dbReference>
<dbReference type="SUPFAM" id="SSF53098">
    <property type="entry name" value="Ribonuclease H-like"/>
    <property type="match status" value="1"/>
</dbReference>
<dbReference type="Pfam" id="PF13966">
    <property type="entry name" value="zf-RVT"/>
    <property type="match status" value="1"/>
</dbReference>
<feature type="domain" description="RNase H type-1" evidence="1">
    <location>
        <begin position="181"/>
        <end position="300"/>
    </location>
</feature>
<dbReference type="InterPro" id="IPR044730">
    <property type="entry name" value="RNase_H-like_dom_plant"/>
</dbReference>
<evidence type="ECO:0000313" key="4">
    <source>
        <dbReference type="Proteomes" id="UP001231189"/>
    </source>
</evidence>
<sequence>MAPRVQTFAWRLLRKALPTGKRASKFSKHIHENCSWCDSMEDEMHMFFLCPFSKAAWFCSPWFIKTEILAATNSSIPDMIQSLLNSGHPQITLSSLYTFLWCLWKSRNDALFARKYCRPSQVYAAANAIIRGSKLDGATPAEYHGVNCLQDHLLLLAVQSPDSFAGNTIFCDAAWEMQPSNTTKQAGIGVFIQFQNNPHVQQLHISAMSPPASSPLQAETFGLLLATRLAEVFNIQDPHFLTDCSVLASAAKATDIFSAPGHWDNRPLVAQIQNSPAFKRRNVSHINRENNVKAHHLARLASRMQIRPTVYRCLCSDARLCQIRETLCVTSVLPFTFLSVKCS</sequence>
<dbReference type="InterPro" id="IPR026960">
    <property type="entry name" value="RVT-Znf"/>
</dbReference>
<dbReference type="GO" id="GO:0003676">
    <property type="term" value="F:nucleic acid binding"/>
    <property type="evidence" value="ECO:0007669"/>
    <property type="project" value="InterPro"/>
</dbReference>
<accession>A0AAD8TQN9</accession>
<comment type="caution">
    <text evidence="3">The sequence shown here is derived from an EMBL/GenBank/DDBJ whole genome shotgun (WGS) entry which is preliminary data.</text>
</comment>
<dbReference type="Pfam" id="PF13456">
    <property type="entry name" value="RVT_3"/>
    <property type="match status" value="1"/>
</dbReference>
<feature type="domain" description="Reverse transcriptase zinc-binding" evidence="2">
    <location>
        <begin position="2"/>
        <end position="57"/>
    </location>
</feature>
<protein>
    <recommendedName>
        <fullName evidence="5">Reverse transcriptase zinc-binding domain-containing protein</fullName>
    </recommendedName>
</protein>
<dbReference type="EMBL" id="JAUUTY010000002">
    <property type="protein sequence ID" value="KAK1685961.1"/>
    <property type="molecule type" value="Genomic_DNA"/>
</dbReference>
<dbReference type="GO" id="GO:0004523">
    <property type="term" value="F:RNA-DNA hybrid ribonuclease activity"/>
    <property type="evidence" value="ECO:0007669"/>
    <property type="project" value="InterPro"/>
</dbReference>
<evidence type="ECO:0000259" key="1">
    <source>
        <dbReference type="Pfam" id="PF13456"/>
    </source>
</evidence>
<proteinExistence type="predicted"/>
<reference evidence="3" key="1">
    <citation type="submission" date="2023-07" db="EMBL/GenBank/DDBJ databases">
        <title>A chromosome-level genome assembly of Lolium multiflorum.</title>
        <authorList>
            <person name="Chen Y."/>
            <person name="Copetti D."/>
            <person name="Kolliker R."/>
            <person name="Studer B."/>
        </authorList>
    </citation>
    <scope>NUCLEOTIDE SEQUENCE</scope>
    <source>
        <strain evidence="3">02402/16</strain>
        <tissue evidence="3">Leaf</tissue>
    </source>
</reference>
<evidence type="ECO:0000259" key="2">
    <source>
        <dbReference type="Pfam" id="PF13966"/>
    </source>
</evidence>
<dbReference type="AlphaFoldDB" id="A0AAD8TQN9"/>